<protein>
    <recommendedName>
        <fullName evidence="6">Ras-GAP domain-containing protein</fullName>
    </recommendedName>
</protein>
<name>A0A0E9NJX5_SAICN</name>
<dbReference type="InterPro" id="IPR001715">
    <property type="entry name" value="CH_dom"/>
</dbReference>
<dbReference type="InterPro" id="IPR000593">
    <property type="entry name" value="RasGAP_C"/>
</dbReference>
<evidence type="ECO:0000259" key="2">
    <source>
        <dbReference type="PROSITE" id="PS50018"/>
    </source>
</evidence>
<dbReference type="Pfam" id="PF00307">
    <property type="entry name" value="CH"/>
    <property type="match status" value="1"/>
</dbReference>
<dbReference type="Pfam" id="PF00612">
    <property type="entry name" value="IQ"/>
    <property type="match status" value="1"/>
</dbReference>
<comment type="caution">
    <text evidence="4">The sequence shown here is derived from an EMBL/GenBank/DDBJ whole genome shotgun (WGS) entry which is preliminary data.</text>
</comment>
<dbReference type="SMART" id="SM00033">
    <property type="entry name" value="CH"/>
    <property type="match status" value="1"/>
</dbReference>
<dbReference type="GO" id="GO:0005938">
    <property type="term" value="C:cell cortex"/>
    <property type="evidence" value="ECO:0007669"/>
    <property type="project" value="TreeGrafter"/>
</dbReference>
<dbReference type="PANTHER" id="PTHR14149:SF14">
    <property type="entry name" value="CALPONIN-HOMOLOGY (CH) DOMAIN-CONTAINING PROTEIN"/>
    <property type="match status" value="1"/>
</dbReference>
<feature type="domain" description="Ras-GAP" evidence="2">
    <location>
        <begin position="684"/>
        <end position="912"/>
    </location>
</feature>
<evidence type="ECO:0000313" key="4">
    <source>
        <dbReference type="EMBL" id="GAO50182.1"/>
    </source>
</evidence>
<dbReference type="Proteomes" id="UP000033140">
    <property type="component" value="Unassembled WGS sequence"/>
</dbReference>
<reference evidence="4 5" key="3">
    <citation type="journal article" date="2015" name="Genome Announc.">
        <title>Draft Genome Sequence of the Archiascomycetous Yeast Saitoella complicata.</title>
        <authorList>
            <person name="Yamauchi K."/>
            <person name="Kondo S."/>
            <person name="Hamamoto M."/>
            <person name="Takahashi Y."/>
            <person name="Ogura Y."/>
            <person name="Hayashi T."/>
            <person name="Nishida H."/>
        </authorList>
    </citation>
    <scope>NUCLEOTIDE SEQUENCE [LARGE SCALE GENOMIC DNA]</scope>
    <source>
        <strain evidence="4 5">NRRL Y-17804</strain>
    </source>
</reference>
<dbReference type="PROSITE" id="PS50018">
    <property type="entry name" value="RAS_GTPASE_ACTIV_2"/>
    <property type="match status" value="1"/>
</dbReference>
<dbReference type="PROSITE" id="PS50096">
    <property type="entry name" value="IQ"/>
    <property type="match status" value="6"/>
</dbReference>
<reference evidence="4 5" key="1">
    <citation type="journal article" date="2011" name="J. Gen. Appl. Microbiol.">
        <title>Draft genome sequencing of the enigmatic yeast Saitoella complicata.</title>
        <authorList>
            <person name="Nishida H."/>
            <person name="Hamamoto M."/>
            <person name="Sugiyama J."/>
        </authorList>
    </citation>
    <scope>NUCLEOTIDE SEQUENCE [LARGE SCALE GENOMIC DNA]</scope>
    <source>
        <strain evidence="4 5">NRRL Y-17804</strain>
    </source>
</reference>
<dbReference type="InterPro" id="IPR001936">
    <property type="entry name" value="RasGAP_dom"/>
</dbReference>
<dbReference type="SUPFAM" id="SSF47576">
    <property type="entry name" value="Calponin-homology domain, CH-domain"/>
    <property type="match status" value="1"/>
</dbReference>
<dbReference type="STRING" id="698492.A0A0E9NJX5"/>
<dbReference type="Pfam" id="PF03836">
    <property type="entry name" value="RasGAP_C"/>
    <property type="match status" value="1"/>
</dbReference>
<dbReference type="SMART" id="SM00015">
    <property type="entry name" value="IQ"/>
    <property type="match status" value="6"/>
</dbReference>
<feature type="coiled-coil region" evidence="1">
    <location>
        <begin position="568"/>
        <end position="599"/>
    </location>
</feature>
<dbReference type="PROSITE" id="PS50021">
    <property type="entry name" value="CH"/>
    <property type="match status" value="1"/>
</dbReference>
<sequence>MVPAAPLSPVKPSAAELKKLKGSSVSHMRRLSKLTGKDGVEGLFIPGVTQDAEGVTGLTNRVRLQKTKDSKSFLASRTWMDKQRQNVQAYEYLCHIGAAKEWMETAMNESIPPITDLEEALRDGVILARLARTFAPVLVTRIFEDPKRQYRHIDNIDRFFAFCRFVELPELFRFETTDLYDKRNIPKVIYCIHALSFVLYAKGMMTERVRNLVGELDFTEEEISKTQRGIDAAGVRLPDFGGLGKEFGEEPEPEPEPVETKEERIARELKNASCEIELLQGHARGALERKRWAGIMNALWENEDIIADFQGIARGFLIRKEVSPRLDMRRTVFDALVPLQAIARGKLARRQMQARDQHFASHEHLITRLQARAKANAARKSYLQHREQVHSKATVLSGLQAIARGRLARQKFTAQREELDTNREIVMLQALSRGHLLRQRLLSQIRELAMSLNSIIDLQAQCSAALVRDELRRKKEILAEEEPNIVNFQAAVRGHIARREFHTRQRFFRANMEKIVKIQSLVRAKQQGNAYKSLMVGKNPPVGTIKNFVHLLDDSNFDFEEEIEFERLRKLIVQRVRANEEAEQHIDQLDIKIALLVKNKITLDEVIRTQKRFTGHQSHLLHNNDPAGSDPFNLKALNKTSRTKLELYQTLFFLLQTRPEYLARLFARVRDLGMPEKDIKKVENLTMVLYGYGQKHREEYLLLKLVRQSIIEEVNRVESTQEFLRGNFLWLKLVVHYNRGAKYQKYMHDLLGPLVTKVVQDDFLNLESDPVMIYKNMINNEELRTGQRSSRPQVVDQAEAIRDPETRNAFIKHLSDLRDFTEMFIDAIENSVRTMPFGIRYIARETLRAVQAKFPDEAETILLKVVGNLIYYRYLNPAVVAPEHFGVIDGAITAQQRKNLGEIAKMLTQISQGRLFSSDNVYLQPLNEYVASAIGRMTSIYVSVTDVIDAETEFEFDEYEDLTATEKPMLYIKPSDICYTHSLVGRELDAIAPSTKDIFRDIIRDLGPLPSSSDMFMGETGDQEITLTLNSTIQPEGEADADFKALWLETKRSVLNIIRVQQGNSLMEILTKPTAEEDEWAWRNLLEHEMSSQQQRSAYSDTPVQDLSGLAYTDVKRMALENILRMEAAGKITRENGFQDLLNAIAIDIRTKHRRRQQRQRDIDSARQTLAHLDEKATYLAGQLESYNDYVEQSMLTLQTKKGKRRPIMPFTKQYFHMRDLQKSGRVPRFGSYKYSAQKLFEKGVLVEIKGYERGQWDKLYLTISCDDVGIFFVEASYHSIHIPGGSIQLRLDDLLQAQFQKQQHISLSSMFDNGGTWFTASGLGLFVWDFGYGSITIFNRSRLQTKELNGGAVSREAKTGPGYTRQCPSAQSKPLICEPA</sequence>
<dbReference type="PROSITE" id="PS00509">
    <property type="entry name" value="RAS_GTPASE_ACTIV_1"/>
    <property type="match status" value="1"/>
</dbReference>
<reference evidence="4 5" key="2">
    <citation type="journal article" date="2014" name="J. Gen. Appl. Microbiol.">
        <title>The early diverging ascomycetous budding yeast Saitoella complicata has three histone deacetylases belonging to the Clr6, Hos2, and Rpd3 lineages.</title>
        <authorList>
            <person name="Nishida H."/>
            <person name="Matsumoto T."/>
            <person name="Kondo S."/>
            <person name="Hamamoto M."/>
            <person name="Yoshikawa H."/>
        </authorList>
    </citation>
    <scope>NUCLEOTIDE SEQUENCE [LARGE SCALE GENOMIC DNA]</scope>
    <source>
        <strain evidence="4 5">NRRL Y-17804</strain>
    </source>
</reference>
<dbReference type="SUPFAM" id="SSF48350">
    <property type="entry name" value="GTPase activation domain, GAP"/>
    <property type="match status" value="1"/>
</dbReference>
<evidence type="ECO:0000256" key="1">
    <source>
        <dbReference type="SAM" id="Coils"/>
    </source>
</evidence>
<organism evidence="4 5">
    <name type="scientific">Saitoella complicata (strain BCRC 22490 / CBS 7301 / JCM 7358 / NBRC 10748 / NRRL Y-17804)</name>
    <dbReference type="NCBI Taxonomy" id="698492"/>
    <lineage>
        <taxon>Eukaryota</taxon>
        <taxon>Fungi</taxon>
        <taxon>Dikarya</taxon>
        <taxon>Ascomycota</taxon>
        <taxon>Taphrinomycotina</taxon>
        <taxon>Taphrinomycotina incertae sedis</taxon>
        <taxon>Saitoella</taxon>
    </lineage>
</organism>
<dbReference type="InterPro" id="IPR023152">
    <property type="entry name" value="RasGAP_CS"/>
</dbReference>
<dbReference type="SMART" id="SM00323">
    <property type="entry name" value="RasGAP"/>
    <property type="match status" value="1"/>
</dbReference>
<dbReference type="GO" id="GO:0005096">
    <property type="term" value="F:GTPase activator activity"/>
    <property type="evidence" value="ECO:0007669"/>
    <property type="project" value="TreeGrafter"/>
</dbReference>
<evidence type="ECO:0000259" key="3">
    <source>
        <dbReference type="PROSITE" id="PS50021"/>
    </source>
</evidence>
<evidence type="ECO:0000313" key="5">
    <source>
        <dbReference type="Proteomes" id="UP000033140"/>
    </source>
</evidence>
<dbReference type="SUPFAM" id="SSF143885">
    <property type="entry name" value="RGC domain-like"/>
    <property type="match status" value="1"/>
</dbReference>
<dbReference type="Gene3D" id="1.10.418.10">
    <property type="entry name" value="Calponin-like domain"/>
    <property type="match status" value="1"/>
</dbReference>
<dbReference type="CDD" id="cd21206">
    <property type="entry name" value="CH_IQGAP"/>
    <property type="match status" value="1"/>
</dbReference>
<dbReference type="InterPro" id="IPR036872">
    <property type="entry name" value="CH_dom_sf"/>
</dbReference>
<dbReference type="OMA" id="KGVLVHW"/>
<dbReference type="Pfam" id="PF00616">
    <property type="entry name" value="RasGAP"/>
    <property type="match status" value="1"/>
</dbReference>
<dbReference type="GO" id="GO:0032153">
    <property type="term" value="C:cell division site"/>
    <property type="evidence" value="ECO:0007669"/>
    <property type="project" value="UniProtKB-ARBA"/>
</dbReference>
<gene>
    <name evidence="4" type="ORF">G7K_4316-t1</name>
</gene>
<dbReference type="PANTHER" id="PTHR14149">
    <property type="entry name" value="RAS GTPASE-ACTIVATING PROTEIN WITH IQ MOTIF"/>
    <property type="match status" value="1"/>
</dbReference>
<dbReference type="Gene3D" id="1.10.506.10">
    <property type="entry name" value="GTPase Activation - p120gap, domain 1"/>
    <property type="match status" value="1"/>
</dbReference>
<dbReference type="InterPro" id="IPR000048">
    <property type="entry name" value="IQ_motif_EF-hand-BS"/>
</dbReference>
<evidence type="ECO:0008006" key="6">
    <source>
        <dbReference type="Google" id="ProtNLM"/>
    </source>
</evidence>
<dbReference type="GO" id="GO:0007165">
    <property type="term" value="P:signal transduction"/>
    <property type="evidence" value="ECO:0007669"/>
    <property type="project" value="UniProtKB-ARBA"/>
</dbReference>
<feature type="domain" description="Calponin-homology (CH)" evidence="3">
    <location>
        <begin position="93"/>
        <end position="199"/>
    </location>
</feature>
<keyword evidence="5" id="KW-1185">Reference proteome</keyword>
<keyword evidence="1" id="KW-0175">Coiled coil</keyword>
<proteinExistence type="predicted"/>
<accession>A0A0E9NJX5</accession>
<dbReference type="InterPro" id="IPR008936">
    <property type="entry name" value="Rho_GTPase_activation_prot"/>
</dbReference>
<dbReference type="EMBL" id="BACD03000030">
    <property type="protein sequence ID" value="GAO50182.1"/>
    <property type="molecule type" value="Genomic_DNA"/>
</dbReference>